<feature type="compositionally biased region" description="Low complexity" evidence="1">
    <location>
        <begin position="432"/>
        <end position="450"/>
    </location>
</feature>
<feature type="region of interest" description="Disordered" evidence="1">
    <location>
        <begin position="536"/>
        <end position="564"/>
    </location>
</feature>
<name>A0A161HIX7_9ASCO</name>
<keyword evidence="3" id="KW-1185">Reference proteome</keyword>
<feature type="compositionally biased region" description="Acidic residues" evidence="1">
    <location>
        <begin position="300"/>
        <end position="317"/>
    </location>
</feature>
<dbReference type="KEGG" id="slb:AWJ20_824"/>
<feature type="region of interest" description="Disordered" evidence="1">
    <location>
        <begin position="295"/>
        <end position="352"/>
    </location>
</feature>
<protein>
    <submittedName>
        <fullName evidence="2">Yrb30p</fullName>
    </submittedName>
</protein>
<dbReference type="AlphaFoldDB" id="A0A161HIX7"/>
<evidence type="ECO:0000313" key="2">
    <source>
        <dbReference type="EMBL" id="ANB12567.1"/>
    </source>
</evidence>
<dbReference type="PANTHER" id="PTHR31010">
    <property type="entry name" value="RAN-SPECIFIC GTPASE-ACTIVATING PROTEIN 30-RELATED"/>
    <property type="match status" value="1"/>
</dbReference>
<dbReference type="GeneID" id="30037899"/>
<gene>
    <name evidence="2" type="primary">YRB30</name>
    <name evidence="2" type="ORF">AWJ20_824</name>
</gene>
<feature type="compositionally biased region" description="Polar residues" evidence="1">
    <location>
        <begin position="422"/>
        <end position="431"/>
    </location>
</feature>
<reference evidence="2 3" key="1">
    <citation type="submission" date="2016-02" db="EMBL/GenBank/DDBJ databases">
        <title>Complete genome sequence and transcriptome regulation of the pentose utilising yeast Sugiyamaella lignohabitans.</title>
        <authorList>
            <person name="Bellasio M."/>
            <person name="Peymann A."/>
            <person name="Valli M."/>
            <person name="Sipitzky M."/>
            <person name="Graf A."/>
            <person name="Sauer M."/>
            <person name="Marx H."/>
            <person name="Mattanovich D."/>
        </authorList>
    </citation>
    <scope>NUCLEOTIDE SEQUENCE [LARGE SCALE GENOMIC DNA]</scope>
    <source>
        <strain evidence="2 3">CBS 10342</strain>
    </source>
</reference>
<dbReference type="GO" id="GO:0005737">
    <property type="term" value="C:cytoplasm"/>
    <property type="evidence" value="ECO:0007669"/>
    <property type="project" value="TreeGrafter"/>
</dbReference>
<sequence length="564" mass="62787">MKTKIEIITPAIDLIESLTARGNSQLASTLDLTRKLRDDIISYEETIDKINDLIATTDQKKTAQQRQLAISQVQSSSKTLLTRIEDAIPLISLALTTSGANLSSALPDTVSPSRLLQAAKILYLADSQFEIGKNERQQVGPDFKVKLYTIFTSAIRDMKFKNHEITWKEEFTKCSVSLWRIKRGRASNTLENGLDAKYFYELLIEEDRDDGRYHSEDEGPIKRRTVDVSIVTRLFFSFSGQILELEESESPVLLLKLNRAFMPDGPVSKLNVIDSLEQGDVRPSSSVEWIAFEAVTESVDTTEEDDEEEIEEVESFSDDDKSGGEETNNETGNSDGEEKDESDGSSDSKDPLMANLISATSNLSISSKEARSPPSLSLLEYLIRLAALQTNDQVSMYDSPDERIALYLREEKGRRSEPNDAANASFNSNLDSPRSVLSISPIISPSTRTRAMTRSPSANRPLYASPLAHSTSGRPKSRVQHLSSALAQSPLIQGTPKSSRASRSNSGSPNNLTPWEKDRLVNRSAHVRRVVNNSSAIFASPFRNKPRLQRSEQNLESPVRRRPN</sequence>
<dbReference type="EMBL" id="CP014501">
    <property type="protein sequence ID" value="ANB12567.1"/>
    <property type="molecule type" value="Genomic_DNA"/>
</dbReference>
<feature type="compositionally biased region" description="Acidic residues" evidence="1">
    <location>
        <begin position="335"/>
        <end position="344"/>
    </location>
</feature>
<dbReference type="GO" id="GO:0030695">
    <property type="term" value="F:GTPase regulator activity"/>
    <property type="evidence" value="ECO:0007669"/>
    <property type="project" value="TreeGrafter"/>
</dbReference>
<feature type="compositionally biased region" description="Low complexity" evidence="1">
    <location>
        <begin position="498"/>
        <end position="511"/>
    </location>
</feature>
<dbReference type="Proteomes" id="UP000189580">
    <property type="component" value="Chromosome a"/>
</dbReference>
<evidence type="ECO:0000313" key="3">
    <source>
        <dbReference type="Proteomes" id="UP000189580"/>
    </source>
</evidence>
<dbReference type="OrthoDB" id="512915at2759"/>
<accession>A0A161HIX7</accession>
<dbReference type="Pfam" id="PF05508">
    <property type="entry name" value="Ran-binding"/>
    <property type="match status" value="1"/>
</dbReference>
<evidence type="ECO:0000256" key="1">
    <source>
        <dbReference type="SAM" id="MobiDB-lite"/>
    </source>
</evidence>
<dbReference type="InterPro" id="IPR008812">
    <property type="entry name" value="Ran_GTP-bd-rel"/>
</dbReference>
<dbReference type="PANTHER" id="PTHR31010:SF2">
    <property type="entry name" value="RAN-SPECIFIC GTPASE-ACTIVATING PROTEIN 30"/>
    <property type="match status" value="1"/>
</dbReference>
<dbReference type="RefSeq" id="XP_018735044.1">
    <property type="nucleotide sequence ID" value="XM_018882791.1"/>
</dbReference>
<dbReference type="GO" id="GO:0005634">
    <property type="term" value="C:nucleus"/>
    <property type="evidence" value="ECO:0007669"/>
    <property type="project" value="TreeGrafter"/>
</dbReference>
<feature type="region of interest" description="Disordered" evidence="1">
    <location>
        <begin position="412"/>
        <end position="519"/>
    </location>
</feature>
<organism evidence="2 3">
    <name type="scientific">Sugiyamaella lignohabitans</name>
    <dbReference type="NCBI Taxonomy" id="796027"/>
    <lineage>
        <taxon>Eukaryota</taxon>
        <taxon>Fungi</taxon>
        <taxon>Dikarya</taxon>
        <taxon>Ascomycota</taxon>
        <taxon>Saccharomycotina</taxon>
        <taxon>Dipodascomycetes</taxon>
        <taxon>Dipodascales</taxon>
        <taxon>Trichomonascaceae</taxon>
        <taxon>Sugiyamaella</taxon>
    </lineage>
</organism>
<feature type="compositionally biased region" description="Polar residues" evidence="1">
    <location>
        <begin position="468"/>
        <end position="497"/>
    </location>
</feature>
<proteinExistence type="predicted"/>